<evidence type="ECO:0000256" key="10">
    <source>
        <dbReference type="ARBA" id="ARBA00023159"/>
    </source>
</evidence>
<feature type="compositionally biased region" description="Low complexity" evidence="20">
    <location>
        <begin position="154"/>
        <end position="163"/>
    </location>
</feature>
<keyword evidence="6" id="KW-0995">Kinetochore</keyword>
<evidence type="ECO:0000256" key="3">
    <source>
        <dbReference type="ARBA" id="ARBA00010341"/>
    </source>
</evidence>
<dbReference type="SUPFAM" id="SSF46689">
    <property type="entry name" value="Homeodomain-like"/>
    <property type="match status" value="1"/>
</dbReference>
<evidence type="ECO:0000256" key="6">
    <source>
        <dbReference type="ARBA" id="ARBA00022838"/>
    </source>
</evidence>
<evidence type="ECO:0000256" key="17">
    <source>
        <dbReference type="ARBA" id="ARBA00077109"/>
    </source>
</evidence>
<dbReference type="FunFam" id="1.10.10.60:FF:000722">
    <property type="entry name" value="Homeobox protein pal-1"/>
    <property type="match status" value="1"/>
</dbReference>
<feature type="DNA-binding region" description="Homeobox" evidence="18">
    <location>
        <begin position="236"/>
        <end position="288"/>
    </location>
</feature>
<keyword evidence="13" id="KW-0137">Centromere</keyword>
<keyword evidence="4" id="KW-0158">Chromosome</keyword>
<evidence type="ECO:0000256" key="19">
    <source>
        <dbReference type="RuleBase" id="RU000682"/>
    </source>
</evidence>
<evidence type="ECO:0000313" key="22">
    <source>
        <dbReference type="EMBL" id="PIC37992.1"/>
    </source>
</evidence>
<dbReference type="PANTHER" id="PTHR24332">
    <property type="entry name" value="HOMEOBOX PROTEIN CDX"/>
    <property type="match status" value="1"/>
</dbReference>
<comment type="function">
    <text evidence="14">Transcriptional activator. Interacts with promoter regions for tbx-8.9, tbx-9, elt-1, hnd-1, scrt-1, and vab-7 genes. Binds the sequence ATTTATGAC. Binds to the enhancer region of the hlh-1 gene promoter during embryonic body wall muscle development. Activates the gene for mab-5 in embryo development. Necessary for vab-7 expression in C blastomeres in the posterior of embryos. Required for posterior V6 neuroectoblast cell fate specification during postembryonic neurogenesis (patterning) which generates the characteristic ray lineage during male tail development. Binds to ced-3 promoter and activated expression which is crucial for tail-spike cell death. Has a role in E cell specification in endoderm development and body wall muscle development.</text>
</comment>
<evidence type="ECO:0000256" key="20">
    <source>
        <dbReference type="SAM" id="MobiDB-lite"/>
    </source>
</evidence>
<dbReference type="AlphaFoldDB" id="A0A2G5UEL8"/>
<dbReference type="InterPro" id="IPR001356">
    <property type="entry name" value="HD"/>
</dbReference>
<feature type="region of interest" description="Disordered" evidence="20">
    <location>
        <begin position="129"/>
        <end position="163"/>
    </location>
</feature>
<evidence type="ECO:0000256" key="18">
    <source>
        <dbReference type="PROSITE-ProRule" id="PRU00108"/>
    </source>
</evidence>
<dbReference type="Proteomes" id="UP000230233">
    <property type="component" value="Chromosome III"/>
</dbReference>
<keyword evidence="11" id="KW-0804">Transcription</keyword>
<organism evidence="22 23">
    <name type="scientific">Caenorhabditis nigoni</name>
    <dbReference type="NCBI Taxonomy" id="1611254"/>
    <lineage>
        <taxon>Eukaryota</taxon>
        <taxon>Metazoa</taxon>
        <taxon>Ecdysozoa</taxon>
        <taxon>Nematoda</taxon>
        <taxon>Chromadorea</taxon>
        <taxon>Rhabditida</taxon>
        <taxon>Rhabditina</taxon>
        <taxon>Rhabditomorpha</taxon>
        <taxon>Rhabditoidea</taxon>
        <taxon>Rhabditidae</taxon>
        <taxon>Peloderinae</taxon>
        <taxon>Caenorhabditis</taxon>
    </lineage>
</organism>
<dbReference type="STRING" id="1611254.A0A2G5UEL8"/>
<dbReference type="Pfam" id="PF00046">
    <property type="entry name" value="Homeodomain"/>
    <property type="match status" value="1"/>
</dbReference>
<keyword evidence="7" id="KW-0805">Transcription regulation</keyword>
<evidence type="ECO:0000256" key="5">
    <source>
        <dbReference type="ARBA" id="ARBA00022473"/>
    </source>
</evidence>
<dbReference type="CDD" id="cd00086">
    <property type="entry name" value="homeodomain"/>
    <property type="match status" value="1"/>
</dbReference>
<evidence type="ECO:0000256" key="13">
    <source>
        <dbReference type="ARBA" id="ARBA00023328"/>
    </source>
</evidence>
<evidence type="ECO:0000259" key="21">
    <source>
        <dbReference type="PROSITE" id="PS50071"/>
    </source>
</evidence>
<dbReference type="GO" id="GO:0000776">
    <property type="term" value="C:kinetochore"/>
    <property type="evidence" value="ECO:0007669"/>
    <property type="project" value="UniProtKB-KW"/>
</dbReference>
<dbReference type="GO" id="GO:0009948">
    <property type="term" value="P:anterior/posterior axis specification"/>
    <property type="evidence" value="ECO:0007669"/>
    <property type="project" value="TreeGrafter"/>
</dbReference>
<evidence type="ECO:0000256" key="8">
    <source>
        <dbReference type="ARBA" id="ARBA00023125"/>
    </source>
</evidence>
<comment type="subunit">
    <text evidence="15">Interacts with tir-1 and let-756.</text>
</comment>
<accession>A0A2G5UEL8</accession>
<sequence>MNIYWEPSLFMLPYPARLEIVWTGRSNRRMSVDVKSEFSENDSSSSSSSPTNVSNVAWPNYQMMPFMNAQPLRDKMLQPSFDPQLYGRWPQMGDAGFYGHSDIYSTFALPQLSTNGHILPTAEAVEVKPPLSNGSISSDSGIYPSPNDLTPFPSTSSDIGASSSSSDLQAAAAAAANYQMRAATCYQQSVWPFMDYQQPFPWKMPLGSAGKERKATSNTKSFPTGPGTNNVRVRTDDKYRMVYSDYQRLELEKEFHTSAFITSDRKSQLSTMLSLTERQIKIWFQNRLVYFLSNLPLVIF</sequence>
<dbReference type="GO" id="GO:0030154">
    <property type="term" value="P:cell differentiation"/>
    <property type="evidence" value="ECO:0007669"/>
    <property type="project" value="TreeGrafter"/>
</dbReference>
<protein>
    <recommendedName>
        <fullName evidence="16">Homeobox protein pal-1</fullName>
    </recommendedName>
    <alternativeName>
        <fullName evidence="17">Posterior alae in males protein 1</fullName>
    </alternativeName>
</protein>
<keyword evidence="23" id="KW-1185">Reference proteome</keyword>
<keyword evidence="8 18" id="KW-0238">DNA-binding</keyword>
<evidence type="ECO:0000256" key="14">
    <source>
        <dbReference type="ARBA" id="ARBA00053266"/>
    </source>
</evidence>
<evidence type="ECO:0000256" key="15">
    <source>
        <dbReference type="ARBA" id="ARBA00062694"/>
    </source>
</evidence>
<dbReference type="InterPro" id="IPR047152">
    <property type="entry name" value="Caudal_homeobox"/>
</dbReference>
<keyword evidence="12 18" id="KW-0539">Nucleus</keyword>
<dbReference type="GO" id="GO:0003700">
    <property type="term" value="F:DNA-binding transcription factor activity"/>
    <property type="evidence" value="ECO:0007669"/>
    <property type="project" value="TreeGrafter"/>
</dbReference>
<dbReference type="Gene3D" id="1.10.10.60">
    <property type="entry name" value="Homeodomain-like"/>
    <property type="match status" value="1"/>
</dbReference>
<dbReference type="PANTHER" id="PTHR24332:SF9">
    <property type="entry name" value="HOMEOTIC PROTEIN CAUDAL"/>
    <property type="match status" value="1"/>
</dbReference>
<keyword evidence="10" id="KW-0010">Activator</keyword>
<keyword evidence="5" id="KW-0217">Developmental protein</keyword>
<evidence type="ECO:0000256" key="4">
    <source>
        <dbReference type="ARBA" id="ARBA00022454"/>
    </source>
</evidence>
<dbReference type="SMART" id="SM00389">
    <property type="entry name" value="HOX"/>
    <property type="match status" value="1"/>
</dbReference>
<name>A0A2G5UEL8_9PELO</name>
<reference evidence="23" key="1">
    <citation type="submission" date="2017-10" db="EMBL/GenBank/DDBJ databases">
        <title>Rapid genome shrinkage in a self-fertile nematode reveals novel sperm competition proteins.</title>
        <authorList>
            <person name="Yin D."/>
            <person name="Schwarz E.M."/>
            <person name="Thomas C.G."/>
            <person name="Felde R.L."/>
            <person name="Korf I.F."/>
            <person name="Cutter A.D."/>
            <person name="Schartner C.M."/>
            <person name="Ralston E.J."/>
            <person name="Meyer B.J."/>
            <person name="Haag E.S."/>
        </authorList>
    </citation>
    <scope>NUCLEOTIDE SEQUENCE [LARGE SCALE GENOMIC DNA]</scope>
    <source>
        <strain evidence="23">JU1422</strain>
    </source>
</reference>
<evidence type="ECO:0000256" key="11">
    <source>
        <dbReference type="ARBA" id="ARBA00023163"/>
    </source>
</evidence>
<dbReference type="PROSITE" id="PS50071">
    <property type="entry name" value="HOMEOBOX_2"/>
    <property type="match status" value="1"/>
</dbReference>
<dbReference type="GO" id="GO:0009887">
    <property type="term" value="P:animal organ morphogenesis"/>
    <property type="evidence" value="ECO:0007669"/>
    <property type="project" value="TreeGrafter"/>
</dbReference>
<dbReference type="GO" id="GO:0005634">
    <property type="term" value="C:nucleus"/>
    <property type="evidence" value="ECO:0007669"/>
    <property type="project" value="UniProtKB-SubCell"/>
</dbReference>
<evidence type="ECO:0000256" key="9">
    <source>
        <dbReference type="ARBA" id="ARBA00023155"/>
    </source>
</evidence>
<comment type="caution">
    <text evidence="22">The sequence shown here is derived from an EMBL/GenBank/DDBJ whole genome shotgun (WGS) entry which is preliminary data.</text>
</comment>
<evidence type="ECO:0000256" key="12">
    <source>
        <dbReference type="ARBA" id="ARBA00023242"/>
    </source>
</evidence>
<evidence type="ECO:0000256" key="1">
    <source>
        <dbReference type="ARBA" id="ARBA00004123"/>
    </source>
</evidence>
<dbReference type="InterPro" id="IPR009057">
    <property type="entry name" value="Homeodomain-like_sf"/>
</dbReference>
<feature type="domain" description="Homeobox" evidence="21">
    <location>
        <begin position="234"/>
        <end position="287"/>
    </location>
</feature>
<dbReference type="OrthoDB" id="6159439at2759"/>
<comment type="subcellular location">
    <subcellularLocation>
        <location evidence="2">Chromosome</location>
        <location evidence="2">Centromere</location>
        <location evidence="2">Kinetochore</location>
    </subcellularLocation>
    <subcellularLocation>
        <location evidence="1 18 19">Nucleus</location>
    </subcellularLocation>
</comment>
<dbReference type="GO" id="GO:0006357">
    <property type="term" value="P:regulation of transcription by RNA polymerase II"/>
    <property type="evidence" value="ECO:0007669"/>
    <property type="project" value="TreeGrafter"/>
</dbReference>
<evidence type="ECO:0000256" key="7">
    <source>
        <dbReference type="ARBA" id="ARBA00023015"/>
    </source>
</evidence>
<keyword evidence="9 18" id="KW-0371">Homeobox</keyword>
<evidence type="ECO:0000256" key="16">
    <source>
        <dbReference type="ARBA" id="ARBA00073246"/>
    </source>
</evidence>
<proteinExistence type="inferred from homology"/>
<gene>
    <name evidence="22" type="primary">Cni-pal-1</name>
    <name evidence="22" type="synonym">Cnig_chr_III.g10145</name>
    <name evidence="22" type="ORF">B9Z55_010145</name>
</gene>
<dbReference type="GO" id="GO:0000977">
    <property type="term" value="F:RNA polymerase II transcription regulatory region sequence-specific DNA binding"/>
    <property type="evidence" value="ECO:0007669"/>
    <property type="project" value="TreeGrafter"/>
</dbReference>
<dbReference type="EMBL" id="PDUG01000003">
    <property type="protein sequence ID" value="PIC37992.1"/>
    <property type="molecule type" value="Genomic_DNA"/>
</dbReference>
<evidence type="ECO:0000313" key="23">
    <source>
        <dbReference type="Proteomes" id="UP000230233"/>
    </source>
</evidence>
<comment type="similarity">
    <text evidence="3">Belongs to the Caudal homeobox family.</text>
</comment>
<evidence type="ECO:0000256" key="2">
    <source>
        <dbReference type="ARBA" id="ARBA00004629"/>
    </source>
</evidence>